<feature type="region of interest" description="Disordered" evidence="1">
    <location>
        <begin position="283"/>
        <end position="313"/>
    </location>
</feature>
<dbReference type="EMBL" id="PDLN01000015">
    <property type="protein sequence ID" value="RDW65200.1"/>
    <property type="molecule type" value="Genomic_DNA"/>
</dbReference>
<name>A0A3D8QU68_9HELO</name>
<feature type="compositionally biased region" description="Basic and acidic residues" evidence="1">
    <location>
        <begin position="294"/>
        <end position="307"/>
    </location>
</feature>
<reference evidence="3 4" key="1">
    <citation type="journal article" date="2018" name="IMA Fungus">
        <title>IMA Genome-F 9: Draft genome sequence of Annulohypoxylon stygium, Aspergillus mulundensis, Berkeleyomyces basicola (syn. Thielaviopsis basicola), Ceratocystis smalleyi, two Cercospora beticola strains, Coleophoma cylindrospora, Fusarium fracticaudum, Phialophora cf. hyalina, and Morchella septimelata.</title>
        <authorList>
            <person name="Wingfield B.D."/>
            <person name="Bills G.F."/>
            <person name="Dong Y."/>
            <person name="Huang W."/>
            <person name="Nel W.J."/>
            <person name="Swalarsk-Parry B.S."/>
            <person name="Vaghefi N."/>
            <person name="Wilken P.M."/>
            <person name="An Z."/>
            <person name="de Beer Z.W."/>
            <person name="De Vos L."/>
            <person name="Chen L."/>
            <person name="Duong T.A."/>
            <person name="Gao Y."/>
            <person name="Hammerbacher A."/>
            <person name="Kikkert J.R."/>
            <person name="Li Y."/>
            <person name="Li H."/>
            <person name="Li K."/>
            <person name="Li Q."/>
            <person name="Liu X."/>
            <person name="Ma X."/>
            <person name="Naidoo K."/>
            <person name="Pethybridge S.J."/>
            <person name="Sun J."/>
            <person name="Steenkamp E.T."/>
            <person name="van der Nest M.A."/>
            <person name="van Wyk S."/>
            <person name="Wingfield M.J."/>
            <person name="Xiong C."/>
            <person name="Yue Q."/>
            <person name="Zhang X."/>
        </authorList>
    </citation>
    <scope>NUCLEOTIDE SEQUENCE [LARGE SCALE GENOMIC DNA]</scope>
    <source>
        <strain evidence="3 4">BP5796</strain>
    </source>
</reference>
<keyword evidence="2" id="KW-1133">Transmembrane helix</keyword>
<evidence type="ECO:0000313" key="3">
    <source>
        <dbReference type="EMBL" id="RDW65200.1"/>
    </source>
</evidence>
<evidence type="ECO:0000313" key="4">
    <source>
        <dbReference type="Proteomes" id="UP000256328"/>
    </source>
</evidence>
<proteinExistence type="predicted"/>
<gene>
    <name evidence="3" type="ORF">BP5796_09892</name>
</gene>
<organism evidence="3 4">
    <name type="scientific">Coleophoma crateriformis</name>
    <dbReference type="NCBI Taxonomy" id="565419"/>
    <lineage>
        <taxon>Eukaryota</taxon>
        <taxon>Fungi</taxon>
        <taxon>Dikarya</taxon>
        <taxon>Ascomycota</taxon>
        <taxon>Pezizomycotina</taxon>
        <taxon>Leotiomycetes</taxon>
        <taxon>Helotiales</taxon>
        <taxon>Dermateaceae</taxon>
        <taxon>Coleophoma</taxon>
    </lineage>
</organism>
<comment type="caution">
    <text evidence="3">The sequence shown here is derived from an EMBL/GenBank/DDBJ whole genome shotgun (WGS) entry which is preliminary data.</text>
</comment>
<dbReference type="Proteomes" id="UP000256328">
    <property type="component" value="Unassembled WGS sequence"/>
</dbReference>
<evidence type="ECO:0000256" key="1">
    <source>
        <dbReference type="SAM" id="MobiDB-lite"/>
    </source>
</evidence>
<keyword evidence="2" id="KW-0472">Membrane</keyword>
<sequence>MSEKRGAMEKTGLRFTAIVPIATMAIAFALTLIALLAGSKQGFMESCNVMTLNTTDIGQNIIKFAPVTKAKSRRGIVATVNGSALDDGELDERGLFSSSASTTSAAPGATATAASGGPFEAIGNFFNGVVQNLTSAVDGALTDAENALVAEVAKELGIAQYYTMHMTTLCQGNLSSPTDPNAQFTSTSCESYSNVTAGTLLQSYIRHSQLPPNRDDQRVGPDSLPAVFQRLRAQDRRQRPGNRDLRVLHFGADREQHDAAPIAGVHLHAEHQLRHVRVPHLLDHRGGVPAGSQHPRDGAGGRHDTRGQHGGNLDRAAIEDGHAVPGDHLGRVCHGPIGHELLGGDLVRGVPD</sequence>
<dbReference type="AlphaFoldDB" id="A0A3D8QU68"/>
<feature type="transmembrane region" description="Helical" evidence="2">
    <location>
        <begin position="12"/>
        <end position="37"/>
    </location>
</feature>
<keyword evidence="2" id="KW-0812">Transmembrane</keyword>
<accession>A0A3D8QU68</accession>
<evidence type="ECO:0000256" key="2">
    <source>
        <dbReference type="SAM" id="Phobius"/>
    </source>
</evidence>
<keyword evidence="4" id="KW-1185">Reference proteome</keyword>
<protein>
    <submittedName>
        <fullName evidence="3">Uncharacterized protein</fullName>
    </submittedName>
</protein>
<dbReference type="OrthoDB" id="4159154at2759"/>